<accession>A0A1I3HRA6</accession>
<dbReference type="Proteomes" id="UP000242763">
    <property type="component" value="Unassembled WGS sequence"/>
</dbReference>
<dbReference type="EMBL" id="FORF01000001">
    <property type="protein sequence ID" value="SFI38318.1"/>
    <property type="molecule type" value="Genomic_DNA"/>
</dbReference>
<keyword evidence="2" id="KW-1185">Reference proteome</keyword>
<proteinExistence type="predicted"/>
<evidence type="ECO:0000313" key="1">
    <source>
        <dbReference type="EMBL" id="SFI38318.1"/>
    </source>
</evidence>
<protein>
    <submittedName>
        <fullName evidence="1">Uncharacterized protein</fullName>
    </submittedName>
</protein>
<dbReference type="STRING" id="1121003.SAMN03080618_00323"/>
<evidence type="ECO:0000313" key="2">
    <source>
        <dbReference type="Proteomes" id="UP000242763"/>
    </source>
</evidence>
<organism evidence="1 2">
    <name type="scientific">Aquamicrobium aerolatum DSM 21857</name>
    <dbReference type="NCBI Taxonomy" id="1121003"/>
    <lineage>
        <taxon>Bacteria</taxon>
        <taxon>Pseudomonadati</taxon>
        <taxon>Pseudomonadota</taxon>
        <taxon>Alphaproteobacteria</taxon>
        <taxon>Hyphomicrobiales</taxon>
        <taxon>Phyllobacteriaceae</taxon>
        <taxon>Aerobium</taxon>
    </lineage>
</organism>
<dbReference type="AlphaFoldDB" id="A0A1I3HRA6"/>
<sequence length="674" mass="71577">MMFDAKYYLKMNPDVAEAVARGQMTAQEHYLRYGKFENRAPSPFFDPVLYARENPDVAAAVENGTMLSLFDHFALHGQQEGREASLFFNAEVYLAANPDVAAAVEDGKMESAWFHFINHGQNEVRNTSQYFDMKAYLDANPDVAAAVEAGKTTAYDHFIEFGFKEGRDIGNGISLASFAEDPASQEAIASGDVSGLMARVAEVAPFLPAYTPPAGYEIPSNQPIPQGFVPVDGETLVIPDGVIVPDGQELPPAFRDVVTTDYGKVSDVAMDGDNNLWVGSGNPADNFNITRTSLSQVELALKGYVRGSGDVAGGGADGTYNFARGDKAGFAFSVASLGERSISDLIAEGYSFHLKIDNDSGVGFGENSILLTLQAEDAVGTDQDSGFKWVRSDAGAITDDEGKLIDGEAYATQNIQSPLWYGAIGQPGSNGALLPGNYSVSLEMRKGSEVVASQEIALDIAPVSSSDAAVVSLDTIALKGDGTMINGSGNSGDDFQVVRIDAFGDSAPDIEIALGGQQRGGPATYTPGEDGAMSVPAEHTPVFKFSVASLNGDISLAELLNTYDIKLQVDTDKTADTSFITLKAVANSDNSTGGLDWLFESYDQYKLVDDQGSANVSQNIQALSWYMPNGAGDLFDGTTTVDAGLYTVRLEVFEKGTVNLVGSNEVTFDVGTLV</sequence>
<name>A0A1I3HRA6_9HYPH</name>
<gene>
    <name evidence="1" type="ORF">SAMN03080618_00323</name>
</gene>
<reference evidence="2" key="1">
    <citation type="submission" date="2016-10" db="EMBL/GenBank/DDBJ databases">
        <authorList>
            <person name="Varghese N."/>
            <person name="Submissions S."/>
        </authorList>
    </citation>
    <scope>NUCLEOTIDE SEQUENCE [LARGE SCALE GENOMIC DNA]</scope>
    <source>
        <strain evidence="2">DSM 21857</strain>
    </source>
</reference>